<reference evidence="8" key="1">
    <citation type="submission" date="2025-08" db="UniProtKB">
        <authorList>
            <consortium name="RefSeq"/>
        </authorList>
    </citation>
    <scope>IDENTIFICATION</scope>
    <source>
        <tissue evidence="8">Whole larvae</tissue>
    </source>
</reference>
<proteinExistence type="predicted"/>
<feature type="transmembrane region" description="Helical" evidence="5">
    <location>
        <begin position="197"/>
        <end position="221"/>
    </location>
</feature>
<feature type="transmembrane region" description="Helical" evidence="5">
    <location>
        <begin position="1668"/>
        <end position="1693"/>
    </location>
</feature>
<evidence type="ECO:0000256" key="4">
    <source>
        <dbReference type="ARBA" id="ARBA00023136"/>
    </source>
</evidence>
<dbReference type="Pfam" id="PF00083">
    <property type="entry name" value="Sugar_tr"/>
    <property type="match status" value="2"/>
</dbReference>
<feature type="transmembrane region" description="Helical" evidence="5">
    <location>
        <begin position="285"/>
        <end position="304"/>
    </location>
</feature>
<protein>
    <submittedName>
        <fullName evidence="8">Uncharacterized protein LOC113514724</fullName>
    </submittedName>
</protein>
<keyword evidence="7" id="KW-1185">Reference proteome</keyword>
<feature type="transmembrane region" description="Helical" evidence="5">
    <location>
        <begin position="397"/>
        <end position="420"/>
    </location>
</feature>
<gene>
    <name evidence="8" type="primary">LOC113514724</name>
</gene>
<evidence type="ECO:0000256" key="1">
    <source>
        <dbReference type="ARBA" id="ARBA00004141"/>
    </source>
</evidence>
<feature type="transmembrane region" description="Helical" evidence="5">
    <location>
        <begin position="1473"/>
        <end position="1492"/>
    </location>
</feature>
<keyword evidence="3 5" id="KW-1133">Transmembrane helix</keyword>
<evidence type="ECO:0000259" key="6">
    <source>
        <dbReference type="PROSITE" id="PS50850"/>
    </source>
</evidence>
<feature type="transmembrane region" description="Helical" evidence="5">
    <location>
        <begin position="1362"/>
        <end position="1379"/>
    </location>
</feature>
<comment type="subcellular location">
    <subcellularLocation>
        <location evidence="1">Membrane</location>
        <topology evidence="1">Multi-pass membrane protein</topology>
    </subcellularLocation>
</comment>
<dbReference type="Gene3D" id="1.20.1250.20">
    <property type="entry name" value="MFS general substrate transporter like domains"/>
    <property type="match status" value="2"/>
</dbReference>
<feature type="transmembrane region" description="Helical" evidence="5">
    <location>
        <begin position="484"/>
        <end position="505"/>
    </location>
</feature>
<dbReference type="InterPro" id="IPR036259">
    <property type="entry name" value="MFS_trans_sf"/>
</dbReference>
<feature type="transmembrane region" description="Helical" evidence="5">
    <location>
        <begin position="233"/>
        <end position="250"/>
    </location>
</feature>
<evidence type="ECO:0000313" key="7">
    <source>
        <dbReference type="Proteomes" id="UP001652740"/>
    </source>
</evidence>
<accession>A0ABM3N6M4</accession>
<evidence type="ECO:0000313" key="8">
    <source>
        <dbReference type="RefSeq" id="XP_052759228.1"/>
    </source>
</evidence>
<keyword evidence="4 5" id="KW-0472">Membrane</keyword>
<feature type="transmembrane region" description="Helical" evidence="5">
    <location>
        <begin position="366"/>
        <end position="385"/>
    </location>
</feature>
<feature type="transmembrane region" description="Helical" evidence="5">
    <location>
        <begin position="48"/>
        <end position="68"/>
    </location>
</feature>
<dbReference type="SUPFAM" id="SSF103473">
    <property type="entry name" value="MFS general substrate transporter"/>
    <property type="match status" value="2"/>
</dbReference>
<sequence length="1768" mass="203429">MAKIKIENATSELRLGNVENSRISENKTRNEEVDYDDLLSSAGEFGRYQIILFFSTFPFYVFGVFVYYSQLFMTDVSPNHWCWIPELENLTALERRTLAIPSDIDAHFGYSQCQAYKVNWTEVLLNEVTPNETWDTVPCQHGWEFNKSEIPYPTISSDLGWVCDKNSYQATAQAIFFLGSITGGFIVGWIADRFGRLPAIVSSNLLGCIGGIISMFATNLIEFSLSRFVMGMAYDNCMMMAYLIVLEYVAPKYRSYVSNMAFALFYGSAATALPWIVLLCGHWKTIALVTSLPMALAILAPFFIPESPRWLLSKGRIDDAIKKVLTIGRINKKEISQKLIEQFKNSASKITVEKSDSNLEILKRPLLRRMFICICVEYMCCTIVFDGLVRSLKQLEFDYFLTFSLVSFTEFPSSVLTAFVMDWMGRRWLSSIVMFISFIFSILTVFTSGLTSVLFAVIARFAVNISYSAAMQWAAEMMPVTVRGSAVSIVHICGYVATVISPYIIYLETYIYWLPLILIGCIAGFGGVLALVLPETAGKDMPQTFEDAEDLVRSLRFWEVPFLQTSKKNSAEGNINESFEISNKIIKRVEAIFKSRTTHTRHENQNRKPEEFLDTLKQTLALKVHRLRRYKKAMQRKRDNIIFETNEKLFYKNLHKLETNMIAEENLELPTQTQLETFWSNIWEEQIHYNDKADWIEEEKKMWNTIEEMEFNEIKEIDIADITRKLHNWKSPDKEMKKLLEVTTNFSKDINMKFGLEKCKTVHIIRDKVQLGNYTIDDNNTITALEPNEVYRWSKTDIELIERTTRTILTKHNNLHPKSAIERLTIKRQNGGRGLIDISHMWQKQITGLRTFFRSKSNTGTLHKAIVQNDQNYTPLNLNNQTNTEISTISELQNKKIENWKKKTLHGRHPHDLEQTHIDKTASNQWLKIGNLFPETEGFLIAIQDQIINTKNYRKFIIKDPTISNDKCRKCHIQPETIQHITGACVSLTQTDYTHRHNQIVNIIHQTLAQKHKLIEDTNTPYYKYTPQTVLENLTCKVYYDRAILTDRTIHYNRPDITLQDKINKITYLIDIAIPNTHNLQKTIAEKINKYAELKDEITRIWKQEKVYIVPIVLSSTGVIPNHLHHSLKQIGLRKNLYISLQKAVITFKHTHCTYLVTYPKSTKTFDKHFERDFECYKYVLLNKITFIMSLFEQNKINLNPQQDVSEDVSIKNKELQVKEVNYDELLSSAGEFGLYQILLFFSTFPFYVYGAISYYSQLFITEVSPNHWCWVPELQNLTSEDRRSLAIPLDNGAHFGYSQCTVYVANWTEILLTGQSPNETWATESCQHGWEFNKSEIPYPTISSELGWVCDKNSYQATAQAIFFLGSITGGFIIGWIADRYGRIPAVVISNLLGCIGGTASVFARDFIEFSICRFFMGMSYDNCMMMAYLIVLEYMAPKYRTFVSYMAFALLYGPAATVLPWIILLCGHWKTIVLVTSLPMALAILTPLFLPESPRWLLSKGRIDDAIEKVVTISRINKKEISSILIEKFKMTSSKTKIEEDSSCLELLRRPSLRRMLIFICLTYICCTIVFDGLVRDIKQLEFDYFLTFSIVSFTEFPSMIIAAFIGEWMGRRWMTSIFLFVSCVCSIITVISDGWISTLFAVVARFAVNMSGSATTLWTAEMMPVAVRGSGASIAHICSYVATVISPYIIYLETYIYWLPYVIIGCVAGLGGVIALTLPETVRKDMPQTFEDAEELMKSLRFWDMPFLSKKKSIDGKINEGFEMK</sequence>
<dbReference type="GeneID" id="113514724"/>
<feature type="transmembrane region" description="Helical" evidence="5">
    <location>
        <begin position="1620"/>
        <end position="1647"/>
    </location>
</feature>
<organism evidence="7 8">
    <name type="scientific">Galleria mellonella</name>
    <name type="common">Greater wax moth</name>
    <dbReference type="NCBI Taxonomy" id="7137"/>
    <lineage>
        <taxon>Eukaryota</taxon>
        <taxon>Metazoa</taxon>
        <taxon>Ecdysozoa</taxon>
        <taxon>Arthropoda</taxon>
        <taxon>Hexapoda</taxon>
        <taxon>Insecta</taxon>
        <taxon>Pterygota</taxon>
        <taxon>Neoptera</taxon>
        <taxon>Endopterygota</taxon>
        <taxon>Lepidoptera</taxon>
        <taxon>Glossata</taxon>
        <taxon>Ditrysia</taxon>
        <taxon>Pyraloidea</taxon>
        <taxon>Pyralidae</taxon>
        <taxon>Galleriinae</taxon>
        <taxon>Galleria</taxon>
    </lineage>
</organism>
<feature type="transmembrane region" description="Helical" evidence="5">
    <location>
        <begin position="174"/>
        <end position="191"/>
    </location>
</feature>
<feature type="domain" description="Major facilitator superfamily (MFS) profile" evidence="6">
    <location>
        <begin position="115"/>
        <end position="538"/>
    </location>
</feature>
<feature type="domain" description="Major facilitator superfamily (MFS) profile" evidence="6">
    <location>
        <begin position="1303"/>
        <end position="1726"/>
    </location>
</feature>
<dbReference type="PROSITE" id="PS50850">
    <property type="entry name" value="MFS"/>
    <property type="match status" value="2"/>
</dbReference>
<name>A0ABM3N6M4_GALME</name>
<feature type="transmembrane region" description="Helical" evidence="5">
    <location>
        <begin position="432"/>
        <end position="463"/>
    </location>
</feature>
<dbReference type="InterPro" id="IPR005828">
    <property type="entry name" value="MFS_sugar_transport-like"/>
</dbReference>
<feature type="transmembrane region" description="Helical" evidence="5">
    <location>
        <begin position="1385"/>
        <end position="1404"/>
    </location>
</feature>
<keyword evidence="2 5" id="KW-0812">Transmembrane</keyword>
<evidence type="ECO:0000256" key="2">
    <source>
        <dbReference type="ARBA" id="ARBA00022692"/>
    </source>
</evidence>
<feature type="transmembrane region" description="Helical" evidence="5">
    <location>
        <begin position="1588"/>
        <end position="1608"/>
    </location>
</feature>
<dbReference type="RefSeq" id="XP_052759228.1">
    <property type="nucleotide sequence ID" value="XM_052903268.1"/>
</dbReference>
<dbReference type="InterPro" id="IPR020846">
    <property type="entry name" value="MFS_dom"/>
</dbReference>
<evidence type="ECO:0000256" key="5">
    <source>
        <dbReference type="SAM" id="Phobius"/>
    </source>
</evidence>
<feature type="transmembrane region" description="Helical" evidence="5">
    <location>
        <begin position="511"/>
        <end position="533"/>
    </location>
</feature>
<feature type="transmembrane region" description="Helical" evidence="5">
    <location>
        <begin position="1416"/>
        <end position="1438"/>
    </location>
</feature>
<feature type="transmembrane region" description="Helical" evidence="5">
    <location>
        <begin position="1444"/>
        <end position="1466"/>
    </location>
</feature>
<feature type="transmembrane region" description="Helical" evidence="5">
    <location>
        <begin position="256"/>
        <end position="278"/>
    </location>
</feature>
<feature type="transmembrane region" description="Helical" evidence="5">
    <location>
        <begin position="1699"/>
        <end position="1721"/>
    </location>
</feature>
<feature type="transmembrane region" description="Helical" evidence="5">
    <location>
        <begin position="1558"/>
        <end position="1576"/>
    </location>
</feature>
<dbReference type="Proteomes" id="UP001652740">
    <property type="component" value="Unplaced"/>
</dbReference>
<dbReference type="PANTHER" id="PTHR24064">
    <property type="entry name" value="SOLUTE CARRIER FAMILY 22 MEMBER"/>
    <property type="match status" value="1"/>
</dbReference>
<evidence type="ECO:0000256" key="3">
    <source>
        <dbReference type="ARBA" id="ARBA00022989"/>
    </source>
</evidence>